<dbReference type="Gene3D" id="3.20.20.140">
    <property type="entry name" value="Metal-dependent hydrolases"/>
    <property type="match status" value="1"/>
</dbReference>
<feature type="domain" description="Amidohydrolase 3" evidence="1">
    <location>
        <begin position="57"/>
        <end position="540"/>
    </location>
</feature>
<dbReference type="Proteomes" id="UP000245474">
    <property type="component" value="Unassembled WGS sequence"/>
</dbReference>
<accession>A0A2U2MXF3</accession>
<proteinExistence type="predicted"/>
<dbReference type="Gene3D" id="3.10.310.70">
    <property type="match status" value="1"/>
</dbReference>
<dbReference type="EMBL" id="QFFI01000033">
    <property type="protein sequence ID" value="PWG61486.1"/>
    <property type="molecule type" value="Genomic_DNA"/>
</dbReference>
<dbReference type="Gene3D" id="2.30.40.10">
    <property type="entry name" value="Urease, subunit C, domain 1"/>
    <property type="match status" value="1"/>
</dbReference>
<gene>
    <name evidence="2" type="ORF">DEM34_16115</name>
</gene>
<dbReference type="PANTHER" id="PTHR22642:SF2">
    <property type="entry name" value="PROTEIN LONG AFTER FAR-RED 3"/>
    <property type="match status" value="1"/>
</dbReference>
<dbReference type="InterPro" id="IPR011059">
    <property type="entry name" value="Metal-dep_hydrolase_composite"/>
</dbReference>
<dbReference type="AlphaFoldDB" id="A0A2U2MXF3"/>
<dbReference type="Pfam" id="PF07969">
    <property type="entry name" value="Amidohydro_3"/>
    <property type="match status" value="1"/>
</dbReference>
<keyword evidence="2" id="KW-0378">Hydrolase</keyword>
<evidence type="ECO:0000259" key="1">
    <source>
        <dbReference type="Pfam" id="PF07969"/>
    </source>
</evidence>
<dbReference type="InterPro" id="IPR013108">
    <property type="entry name" value="Amidohydro_3"/>
</dbReference>
<evidence type="ECO:0000313" key="2">
    <source>
        <dbReference type="EMBL" id="PWG61486.1"/>
    </source>
</evidence>
<dbReference type="GO" id="GO:0016810">
    <property type="term" value="F:hydrolase activity, acting on carbon-nitrogen (but not peptide) bonds"/>
    <property type="evidence" value="ECO:0007669"/>
    <property type="project" value="InterPro"/>
</dbReference>
<comment type="caution">
    <text evidence="2">The sequence shown here is derived from an EMBL/GenBank/DDBJ whole genome shotgun (WGS) entry which is preliminary data.</text>
</comment>
<name>A0A2U2MXF3_9GAMM</name>
<dbReference type="SUPFAM" id="SSF51556">
    <property type="entry name" value="Metallo-dependent hydrolases"/>
    <property type="match status" value="1"/>
</dbReference>
<dbReference type="PANTHER" id="PTHR22642">
    <property type="entry name" value="IMIDAZOLONEPROPIONASE"/>
    <property type="match status" value="1"/>
</dbReference>
<dbReference type="InterPro" id="IPR033932">
    <property type="entry name" value="YtcJ-like"/>
</dbReference>
<organism evidence="2 3">
    <name type="scientific">Sediminicurvatus halobius</name>
    <dbReference type="NCBI Taxonomy" id="2182432"/>
    <lineage>
        <taxon>Bacteria</taxon>
        <taxon>Pseudomonadati</taxon>
        <taxon>Pseudomonadota</taxon>
        <taxon>Gammaproteobacteria</taxon>
        <taxon>Chromatiales</taxon>
        <taxon>Ectothiorhodospiraceae</taxon>
        <taxon>Sediminicurvatus</taxon>
    </lineage>
</organism>
<dbReference type="CDD" id="cd01300">
    <property type="entry name" value="YtcJ_like"/>
    <property type="match status" value="1"/>
</dbReference>
<dbReference type="SUPFAM" id="SSF51338">
    <property type="entry name" value="Composite domain of metallo-dependent hydrolases"/>
    <property type="match status" value="1"/>
</dbReference>
<reference evidence="2 3" key="1">
    <citation type="submission" date="2018-05" db="EMBL/GenBank/DDBJ databases">
        <title>Spiribacter halobius sp. nov., a moderately halophilic bacterium isolated from marine solar saltern.</title>
        <authorList>
            <person name="Zheng W.-S."/>
            <person name="Lu D.-C."/>
            <person name="Du Z.-J."/>
        </authorList>
    </citation>
    <scope>NUCLEOTIDE SEQUENCE [LARGE SCALE GENOMIC DNA]</scope>
    <source>
        <strain evidence="2 3">E85</strain>
    </source>
</reference>
<keyword evidence="3" id="KW-1185">Reference proteome</keyword>
<protein>
    <submittedName>
        <fullName evidence="2">Hydrolase</fullName>
    </submittedName>
</protein>
<sequence length="550" mass="60264">MTVHSFRDSCLIHGGPIHTMADDRSQAEAVLIKDGVIDYVGSLREARRRAPKDTASVNLKGRTALPGFIESHTHPFAFGKALEQVDCRHCRSIDDIVAALRERAEATPEGEWVLGCTYDDMLLAERRHPTRQDLDRVSERHPILLMHISVHAAAVNTQALRIAGVTADTPDPGDGRLEREADGTPNGVLWEWAQKLFTRHLPAPTADDMRRQLRNASNQYIAAGVTSAVEAALGLAGGGTLEADAAALAAQEPWLPLRLGVAITHPLWQELKAGSGPGLEWGGDPQRSRPLAVKLFQDGSIQLGTAALREPYYRQSEDARHHLIWAQTELMSFVQEAHTAGWQVWTHANGDYAIDSVINAYATVGGNGTARRLRHRIEHCQLANDEQLDRIAQLGLGVSFFAAHVWQWGDRHRDVFIGPERASRMDPLRSAQRRGIRFGLHNDTPVTPIDPLLSISTAATRLTSSGEQLGEDETVSVRHALRAMTLDSAWLAHEENEKGSLEVGKLGDVVILGADPLEVSPDEIRRIPVEATLVGGTPVYLRQNGGGIYD</sequence>
<evidence type="ECO:0000313" key="3">
    <source>
        <dbReference type="Proteomes" id="UP000245474"/>
    </source>
</evidence>
<dbReference type="InterPro" id="IPR032466">
    <property type="entry name" value="Metal_Hydrolase"/>
</dbReference>